<organism evidence="4 5">
    <name type="scientific">Setaria digitata</name>
    <dbReference type="NCBI Taxonomy" id="48799"/>
    <lineage>
        <taxon>Eukaryota</taxon>
        <taxon>Metazoa</taxon>
        <taxon>Ecdysozoa</taxon>
        <taxon>Nematoda</taxon>
        <taxon>Chromadorea</taxon>
        <taxon>Rhabditida</taxon>
        <taxon>Spirurina</taxon>
        <taxon>Spiruromorpha</taxon>
        <taxon>Filarioidea</taxon>
        <taxon>Setariidae</taxon>
        <taxon>Setaria</taxon>
    </lineage>
</organism>
<dbReference type="Proteomes" id="UP000887581">
    <property type="component" value="Unplaced"/>
</dbReference>
<dbReference type="InterPro" id="IPR003690">
    <property type="entry name" value="MTERF"/>
</dbReference>
<reference evidence="5" key="1">
    <citation type="submission" date="2022-11" db="UniProtKB">
        <authorList>
            <consortium name="WormBaseParasite"/>
        </authorList>
    </citation>
    <scope>IDENTIFICATION</scope>
</reference>
<protein>
    <submittedName>
        <fullName evidence="5">Transcription termination factor 3, mitochondrial</fullName>
    </submittedName>
</protein>
<dbReference type="PANTHER" id="PTHR13068">
    <property type="entry name" value="CGI-12 PROTEIN-RELATED"/>
    <property type="match status" value="1"/>
</dbReference>
<dbReference type="Gene3D" id="1.25.70.10">
    <property type="entry name" value="Transcription termination factor 3, mitochondrial"/>
    <property type="match status" value="1"/>
</dbReference>
<dbReference type="AlphaFoldDB" id="A0A915Q3T0"/>
<feature type="region of interest" description="Disordered" evidence="3">
    <location>
        <begin position="114"/>
        <end position="135"/>
    </location>
</feature>
<dbReference type="GO" id="GO:0061668">
    <property type="term" value="P:mitochondrial ribosome assembly"/>
    <property type="evidence" value="ECO:0007669"/>
    <property type="project" value="TreeGrafter"/>
</dbReference>
<dbReference type="GO" id="GO:0006390">
    <property type="term" value="P:mitochondrial transcription"/>
    <property type="evidence" value="ECO:0007669"/>
    <property type="project" value="TreeGrafter"/>
</dbReference>
<dbReference type="GO" id="GO:0005739">
    <property type="term" value="C:mitochondrion"/>
    <property type="evidence" value="ECO:0007669"/>
    <property type="project" value="TreeGrafter"/>
</dbReference>
<sequence length="418" mass="48406">MLFIRSSSRRIQKGALIGFCFRRFVGGNVQQVLEIGDGRDKGAQDKQNVSSGNLMVMNMKPKISTTARSVSKTGDRNRIVDVVLVMQNSLPTRQKKKVEANRFRPIVYSEGELDKSDLTRSPSRNNPFPFDPTTNPSPLPATHSWSIAHYVNHLQVLQVLVELGMDLFEVDSTTHIGRQLVKLDWEDVRPKLVWLIHQVGMSITDVGSYLTRNPYFLLQDLESMQIRLNYLYSKQLTKAKILRIVKKNRFWLNMDVKTIDARLGWIQKTFELTGDEVRQVIVTEPRVIMYGIGPFERLVIILNKDLEFTKEQIKSILLRDPRVFMLESSALHVTYNYLRYTMHLSKMQIADWPFCLRFSIGSIRRRHEFLVQLRKADYNEGSPNFVHLSALLQPSDQKFALNVACVYLNAYNTFLKNY</sequence>
<dbReference type="PANTHER" id="PTHR13068:SF112">
    <property type="entry name" value="TRANSCRIPTION TERMINATION FACTOR 3, MITOCHONDRIAL"/>
    <property type="match status" value="1"/>
</dbReference>
<proteinExistence type="inferred from homology"/>
<keyword evidence="2" id="KW-0809">Transit peptide</keyword>
<evidence type="ECO:0000313" key="4">
    <source>
        <dbReference type="Proteomes" id="UP000887581"/>
    </source>
</evidence>
<evidence type="ECO:0000256" key="2">
    <source>
        <dbReference type="ARBA" id="ARBA00022946"/>
    </source>
</evidence>
<feature type="compositionally biased region" description="Low complexity" evidence="3">
    <location>
        <begin position="125"/>
        <end position="135"/>
    </location>
</feature>
<keyword evidence="4" id="KW-1185">Reference proteome</keyword>
<evidence type="ECO:0000256" key="1">
    <source>
        <dbReference type="ARBA" id="ARBA00007692"/>
    </source>
</evidence>
<dbReference type="SMART" id="SM00733">
    <property type="entry name" value="Mterf"/>
    <property type="match status" value="5"/>
</dbReference>
<dbReference type="WBParaSite" id="sdigi.contig53.g3057.t1">
    <property type="protein sequence ID" value="sdigi.contig53.g3057.t1"/>
    <property type="gene ID" value="sdigi.contig53.g3057"/>
</dbReference>
<comment type="similarity">
    <text evidence="1">Belongs to the mTERF family.</text>
</comment>
<accession>A0A915Q3T0</accession>
<dbReference type="GO" id="GO:0003676">
    <property type="term" value="F:nucleic acid binding"/>
    <property type="evidence" value="ECO:0007669"/>
    <property type="project" value="InterPro"/>
</dbReference>
<dbReference type="Pfam" id="PF02536">
    <property type="entry name" value="mTERF"/>
    <property type="match status" value="1"/>
</dbReference>
<evidence type="ECO:0000256" key="3">
    <source>
        <dbReference type="SAM" id="MobiDB-lite"/>
    </source>
</evidence>
<dbReference type="InterPro" id="IPR038538">
    <property type="entry name" value="MTERF_sf"/>
</dbReference>
<name>A0A915Q3T0_9BILA</name>
<evidence type="ECO:0000313" key="5">
    <source>
        <dbReference type="WBParaSite" id="sdigi.contig53.g3057.t1"/>
    </source>
</evidence>